<feature type="domain" description="DUF6594" evidence="3">
    <location>
        <begin position="11"/>
        <end position="246"/>
    </location>
</feature>
<dbReference type="VEuPathDB" id="FungiDB:BO71DRAFT_418547"/>
<dbReference type="InterPro" id="IPR046529">
    <property type="entry name" value="DUF6594"/>
</dbReference>
<proteinExistence type="predicted"/>
<keyword evidence="2" id="KW-1133">Transmembrane helix</keyword>
<keyword evidence="5" id="KW-1185">Reference proteome</keyword>
<sequence>MEQSSSEVHDKLADLMALESKSSTSHPLTKLNAKNLLYLQAELAYVQENLDQIIEEEIASGSKETSNNFSSVWNLKGSPTHAEKEHRTQSLKQYPDNALQQAHLPPLTPLETKDLEIFHSQLGREESTIMPLPPTEQSHGNNEKDIVSPDNNHEDSTSFIRRAYNRIISWIYRRWGYRDTIHLEPSVSYYDGHTLISRAYAVNSFISGFLLASLIIGLYLIKDTIARLAAIFPHNVIFVLAVGLMVGWKFLQ</sequence>
<keyword evidence="2" id="KW-0812">Transmembrane</keyword>
<evidence type="ECO:0000256" key="1">
    <source>
        <dbReference type="SAM" id="MobiDB-lite"/>
    </source>
</evidence>
<dbReference type="STRING" id="1448320.A0A319E4F6"/>
<keyword evidence="2" id="KW-0472">Membrane</keyword>
<dbReference type="EMBL" id="KZ825852">
    <property type="protein sequence ID" value="PYH95488.1"/>
    <property type="molecule type" value="Genomic_DNA"/>
</dbReference>
<dbReference type="Pfam" id="PF20237">
    <property type="entry name" value="DUF6594"/>
    <property type="match status" value="1"/>
</dbReference>
<feature type="compositionally biased region" description="Basic and acidic residues" evidence="1">
    <location>
        <begin position="141"/>
        <end position="152"/>
    </location>
</feature>
<name>A0A319E4F6_9EURO</name>
<dbReference type="OrthoDB" id="3533814at2759"/>
<feature type="transmembrane region" description="Helical" evidence="2">
    <location>
        <begin position="228"/>
        <end position="251"/>
    </location>
</feature>
<feature type="transmembrane region" description="Helical" evidence="2">
    <location>
        <begin position="200"/>
        <end position="221"/>
    </location>
</feature>
<dbReference type="PANTHER" id="PTHR34502:SF5">
    <property type="entry name" value="DUF6594 DOMAIN-CONTAINING PROTEIN"/>
    <property type="match status" value="1"/>
</dbReference>
<protein>
    <recommendedName>
        <fullName evidence="3">DUF6594 domain-containing protein</fullName>
    </recommendedName>
</protein>
<dbReference type="AlphaFoldDB" id="A0A319E4F6"/>
<reference evidence="4 5" key="1">
    <citation type="submission" date="2018-02" db="EMBL/GenBank/DDBJ databases">
        <title>The genomes of Aspergillus section Nigri reveals drivers in fungal speciation.</title>
        <authorList>
            <consortium name="DOE Joint Genome Institute"/>
            <person name="Vesth T.C."/>
            <person name="Nybo J."/>
            <person name="Theobald S."/>
            <person name="Brandl J."/>
            <person name="Frisvad J.C."/>
            <person name="Nielsen K.F."/>
            <person name="Lyhne E.K."/>
            <person name="Kogle M.E."/>
            <person name="Kuo A."/>
            <person name="Riley R."/>
            <person name="Clum A."/>
            <person name="Nolan M."/>
            <person name="Lipzen A."/>
            <person name="Salamov A."/>
            <person name="Henrissat B."/>
            <person name="Wiebenga A."/>
            <person name="De vries R.P."/>
            <person name="Grigoriev I.V."/>
            <person name="Mortensen U.H."/>
            <person name="Andersen M.R."/>
            <person name="Baker S.E."/>
        </authorList>
    </citation>
    <scope>NUCLEOTIDE SEQUENCE [LARGE SCALE GENOMIC DNA]</scope>
    <source>
        <strain evidence="4 5">CBS 707.79</strain>
    </source>
</reference>
<dbReference type="Proteomes" id="UP000247810">
    <property type="component" value="Unassembled WGS sequence"/>
</dbReference>
<gene>
    <name evidence="4" type="ORF">BO71DRAFT_418547</name>
</gene>
<dbReference type="PANTHER" id="PTHR34502">
    <property type="entry name" value="DUF6594 DOMAIN-CONTAINING PROTEIN-RELATED"/>
    <property type="match status" value="1"/>
</dbReference>
<evidence type="ECO:0000313" key="5">
    <source>
        <dbReference type="Proteomes" id="UP000247810"/>
    </source>
</evidence>
<accession>A0A319E4F6</accession>
<organism evidence="4 5">
    <name type="scientific">Aspergillus ellipticus CBS 707.79</name>
    <dbReference type="NCBI Taxonomy" id="1448320"/>
    <lineage>
        <taxon>Eukaryota</taxon>
        <taxon>Fungi</taxon>
        <taxon>Dikarya</taxon>
        <taxon>Ascomycota</taxon>
        <taxon>Pezizomycotina</taxon>
        <taxon>Eurotiomycetes</taxon>
        <taxon>Eurotiomycetidae</taxon>
        <taxon>Eurotiales</taxon>
        <taxon>Aspergillaceae</taxon>
        <taxon>Aspergillus</taxon>
        <taxon>Aspergillus subgen. Circumdati</taxon>
    </lineage>
</organism>
<evidence type="ECO:0000256" key="2">
    <source>
        <dbReference type="SAM" id="Phobius"/>
    </source>
</evidence>
<feature type="region of interest" description="Disordered" evidence="1">
    <location>
        <begin position="129"/>
        <end position="152"/>
    </location>
</feature>
<evidence type="ECO:0000259" key="3">
    <source>
        <dbReference type="Pfam" id="PF20237"/>
    </source>
</evidence>
<evidence type="ECO:0000313" key="4">
    <source>
        <dbReference type="EMBL" id="PYH95488.1"/>
    </source>
</evidence>